<evidence type="ECO:0000313" key="1">
    <source>
        <dbReference type="EMBL" id="KAJ2809233.1"/>
    </source>
</evidence>
<dbReference type="Proteomes" id="UP001140096">
    <property type="component" value="Unassembled WGS sequence"/>
</dbReference>
<name>A0ACC1LIB7_9FUNG</name>
<sequence>DEWYAHVKSVADEAGLKALPKISKNARGSSDASEESNALINAILSRAGQSPDEAHAAEDAKVSGVIDVTADVPVASIVEVVDSVVADEAQDDAAKPESQ</sequence>
<accession>A0ACC1LIB7</accession>
<reference evidence="1" key="1">
    <citation type="submission" date="2022-07" db="EMBL/GenBank/DDBJ databases">
        <title>Phylogenomic reconstructions and comparative analyses of Kickxellomycotina fungi.</title>
        <authorList>
            <person name="Reynolds N.K."/>
            <person name="Stajich J.E."/>
            <person name="Barry K."/>
            <person name="Grigoriev I.V."/>
            <person name="Crous P."/>
            <person name="Smith M.E."/>
        </authorList>
    </citation>
    <scope>NUCLEOTIDE SEQUENCE</scope>
    <source>
        <strain evidence="1">CBS 102833</strain>
    </source>
</reference>
<gene>
    <name evidence="1" type="ORF">H4S07_003243</name>
</gene>
<evidence type="ECO:0000313" key="2">
    <source>
        <dbReference type="Proteomes" id="UP001140096"/>
    </source>
</evidence>
<organism evidence="1 2">
    <name type="scientific">Coemansia furcata</name>
    <dbReference type="NCBI Taxonomy" id="417177"/>
    <lineage>
        <taxon>Eukaryota</taxon>
        <taxon>Fungi</taxon>
        <taxon>Fungi incertae sedis</taxon>
        <taxon>Zoopagomycota</taxon>
        <taxon>Kickxellomycotina</taxon>
        <taxon>Kickxellomycetes</taxon>
        <taxon>Kickxellales</taxon>
        <taxon>Kickxellaceae</taxon>
        <taxon>Coemansia</taxon>
    </lineage>
</organism>
<protein>
    <submittedName>
        <fullName evidence="1">Uncharacterized protein</fullName>
    </submittedName>
</protein>
<proteinExistence type="predicted"/>
<feature type="non-terminal residue" evidence="1">
    <location>
        <position position="1"/>
    </location>
</feature>
<dbReference type="EMBL" id="JANBUP010001007">
    <property type="protein sequence ID" value="KAJ2809233.1"/>
    <property type="molecule type" value="Genomic_DNA"/>
</dbReference>
<keyword evidence="2" id="KW-1185">Reference proteome</keyword>
<comment type="caution">
    <text evidence="1">The sequence shown here is derived from an EMBL/GenBank/DDBJ whole genome shotgun (WGS) entry which is preliminary data.</text>
</comment>